<keyword evidence="4" id="KW-0564">Palmitate</keyword>
<evidence type="ECO:0000256" key="1">
    <source>
        <dbReference type="ARBA" id="ARBA00004635"/>
    </source>
</evidence>
<dbReference type="GO" id="GO:0016020">
    <property type="term" value="C:membrane"/>
    <property type="evidence" value="ECO:0007669"/>
    <property type="project" value="UniProtKB-SubCell"/>
</dbReference>
<keyword evidence="2 8" id="KW-0732">Signal</keyword>
<dbReference type="Gene3D" id="3.40.190.10">
    <property type="entry name" value="Periplasmic binding protein-like II"/>
    <property type="match status" value="2"/>
</dbReference>
<proteinExistence type="inferred from homology"/>
<organism evidence="9 10">
    <name type="scientific">Tetragenococcus muriaticus PMC-11-5</name>
    <dbReference type="NCBI Taxonomy" id="1302649"/>
    <lineage>
        <taxon>Bacteria</taxon>
        <taxon>Bacillati</taxon>
        <taxon>Bacillota</taxon>
        <taxon>Bacilli</taxon>
        <taxon>Lactobacillales</taxon>
        <taxon>Enterococcaceae</taxon>
        <taxon>Tetragenococcus</taxon>
    </lineage>
</organism>
<accession>A0A091BTL6</accession>
<evidence type="ECO:0000256" key="4">
    <source>
        <dbReference type="ARBA" id="ARBA00023139"/>
    </source>
</evidence>
<keyword evidence="5 6" id="KW-0449">Lipoprotein</keyword>
<dbReference type="PATRIC" id="fig|1302649.3.peg.2612"/>
<dbReference type="SUPFAM" id="SSF53850">
    <property type="entry name" value="Periplasmic binding protein-like II"/>
    <property type="match status" value="1"/>
</dbReference>
<dbReference type="InterPro" id="IPR004872">
    <property type="entry name" value="Lipoprotein_NlpA"/>
</dbReference>
<comment type="subcellular location">
    <subcellularLocation>
        <location evidence="1">Membrane</location>
        <topology evidence="1">Lipid-anchor</topology>
    </subcellularLocation>
</comment>
<feature type="signal peptide" evidence="8">
    <location>
        <begin position="1"/>
        <end position="22"/>
    </location>
</feature>
<dbReference type="PIRSF" id="PIRSF002854">
    <property type="entry name" value="MetQ"/>
    <property type="match status" value="1"/>
</dbReference>
<evidence type="ECO:0000256" key="6">
    <source>
        <dbReference type="PIRNR" id="PIRNR002854"/>
    </source>
</evidence>
<dbReference type="PANTHER" id="PTHR30429:SF3">
    <property type="entry name" value="LIPOPROTEIN"/>
    <property type="match status" value="1"/>
</dbReference>
<feature type="lipid moiety-binding region" description="S-diacylglycerol cysteine" evidence="7">
    <location>
        <position position="24"/>
    </location>
</feature>
<evidence type="ECO:0000256" key="5">
    <source>
        <dbReference type="ARBA" id="ARBA00023288"/>
    </source>
</evidence>
<reference evidence="9 10" key="1">
    <citation type="submission" date="2014-08" db="EMBL/GenBank/DDBJ databases">
        <title>Genome sequence of Tetragenococcus muriaticus.</title>
        <authorList>
            <person name="Chuea-nongthon C."/>
            <person name="Rodtong S."/>
            <person name="Yongsawatdigul J."/>
            <person name="Steele J.L."/>
            <person name="Liu X.-y."/>
            <person name="Speers J."/>
            <person name="Glasner J.D."/>
            <person name="Neeno-Eckwall E.C."/>
        </authorList>
    </citation>
    <scope>NUCLEOTIDE SEQUENCE [LARGE SCALE GENOMIC DNA]</scope>
    <source>
        <strain evidence="9 10">PMC-11-5</strain>
    </source>
</reference>
<gene>
    <name evidence="9" type="ORF">TMUPMC115_2639</name>
</gene>
<evidence type="ECO:0000256" key="3">
    <source>
        <dbReference type="ARBA" id="ARBA00023136"/>
    </source>
</evidence>
<sequence>MKKGWKKLITGFLTVGAITLFSACGAGSSAGGDDSGETETVRLGVVGENNEDWEYVQEGLEEKENIELEIIPFTDYRGPITALEDGSIDLHATLTEIFMDEVNEEGGFSNTTIAYTSLNPLGIFSDKIDDVEDLEDGASVAIPNDVSNESRALLLLQQADLIELDEDKGNMPTTNDITANPKNLQFEELEANQTIRALGDVDIACVNNNVAVDAGFVPTEDAIFLEPVAESSEPYYNVIAAREDETDNDVYQTVVDYYQTDEVKEVIDEQTQGSSIPVW</sequence>
<evidence type="ECO:0000313" key="9">
    <source>
        <dbReference type="EMBL" id="KFN88986.1"/>
    </source>
</evidence>
<comment type="similarity">
    <text evidence="6">Belongs to the nlpA lipoprotein family.</text>
</comment>
<dbReference type="OrthoDB" id="9812878at2"/>
<evidence type="ECO:0000256" key="8">
    <source>
        <dbReference type="SAM" id="SignalP"/>
    </source>
</evidence>
<protein>
    <recommendedName>
        <fullName evidence="6">Lipoprotein</fullName>
    </recommendedName>
</protein>
<dbReference type="PROSITE" id="PS51257">
    <property type="entry name" value="PROKAR_LIPOPROTEIN"/>
    <property type="match status" value="1"/>
</dbReference>
<dbReference type="EMBL" id="JPVU01000339">
    <property type="protein sequence ID" value="KFN88986.1"/>
    <property type="molecule type" value="Genomic_DNA"/>
</dbReference>
<evidence type="ECO:0000313" key="10">
    <source>
        <dbReference type="Proteomes" id="UP000029380"/>
    </source>
</evidence>
<dbReference type="AlphaFoldDB" id="A0A091BTL6"/>
<evidence type="ECO:0000256" key="2">
    <source>
        <dbReference type="ARBA" id="ARBA00022729"/>
    </source>
</evidence>
<dbReference type="Proteomes" id="UP000029380">
    <property type="component" value="Unassembled WGS sequence"/>
</dbReference>
<dbReference type="RefSeq" id="WP_038027071.1">
    <property type="nucleotide sequence ID" value="NZ_JPVU01000339.1"/>
</dbReference>
<evidence type="ECO:0000256" key="7">
    <source>
        <dbReference type="PIRSR" id="PIRSR002854-1"/>
    </source>
</evidence>
<comment type="caution">
    <text evidence="9">The sequence shown here is derived from an EMBL/GenBank/DDBJ whole genome shotgun (WGS) entry which is preliminary data.</text>
</comment>
<dbReference type="PANTHER" id="PTHR30429">
    <property type="entry name" value="D-METHIONINE-BINDING LIPOPROTEIN METQ"/>
    <property type="match status" value="1"/>
</dbReference>
<name>A0A091BTL6_9ENTE</name>
<keyword evidence="3" id="KW-0472">Membrane</keyword>
<feature type="chain" id="PRO_5039185317" description="Lipoprotein" evidence="8">
    <location>
        <begin position="23"/>
        <end position="279"/>
    </location>
</feature>
<dbReference type="Pfam" id="PF03180">
    <property type="entry name" value="Lipoprotein_9"/>
    <property type="match status" value="1"/>
</dbReference>